<dbReference type="FunFam" id="2.20.100.10:FF:000001">
    <property type="entry name" value="semaphorin-5A isoform X1"/>
    <property type="match status" value="3"/>
</dbReference>
<dbReference type="SMART" id="SM00209">
    <property type="entry name" value="TSP1"/>
    <property type="match status" value="3"/>
</dbReference>
<dbReference type="InterPro" id="IPR013320">
    <property type="entry name" value="ConA-like_dom_sf"/>
</dbReference>
<name>A0A9D4MTQ6_DREPO</name>
<dbReference type="Pfam" id="PF00629">
    <property type="entry name" value="MAM"/>
    <property type="match status" value="1"/>
</dbReference>
<sequence>MEASKASLLTCLVLLLSGAGRVIACVCVCTPSHEATPVYRKSDSLSEIVGHISTNTCLHGELVKGKDWLLLLGSSYYYIKIKKLIACPNDRVEIEPNIIRMPKRTEANHNTDHKRFLLDSINQAQCNFDVNSFCSWRNVHGLDDFDWVLYGSSTPTDDTGPDFDHTTRNSSGSYIFTESSAPRNFFDTAWIQSPTIEVTSDPVHCFRFWYHMYGSSIGRLNVYQVTNGGLPGKFVWSLTGDQGNSWKEGQVPLNSNQSYSILLSGVIGNGYQGDIAVDDINVSVGYCEVKPSSASRTDVKNTTTTPVNGHWSAWGSWTACSVSCDIGQHTRYRTCEYDKVAPHGARCSGQDREMSFCSISYCPRDGVWTGWSQWSTCSATCGDGLETRGRKCVNPVPAAPLGKACEESVNEIQTCTNTTDCPVDGNWSEWASWSTCSVTCGHGDRSRNRTCLFEQGKPRGHDCVGQDLKQAVVQRAIVQLTVYGIHGRRGAYAMSLVVVERSIGCEIATSLQVRHQDSIV</sequence>
<organism evidence="4 5">
    <name type="scientific">Dreissena polymorpha</name>
    <name type="common">Zebra mussel</name>
    <name type="synonym">Mytilus polymorpha</name>
    <dbReference type="NCBI Taxonomy" id="45954"/>
    <lineage>
        <taxon>Eukaryota</taxon>
        <taxon>Metazoa</taxon>
        <taxon>Spiralia</taxon>
        <taxon>Lophotrochozoa</taxon>
        <taxon>Mollusca</taxon>
        <taxon>Bivalvia</taxon>
        <taxon>Autobranchia</taxon>
        <taxon>Heteroconchia</taxon>
        <taxon>Euheterodonta</taxon>
        <taxon>Imparidentia</taxon>
        <taxon>Neoheterodontei</taxon>
        <taxon>Myida</taxon>
        <taxon>Dreissenoidea</taxon>
        <taxon>Dreissenidae</taxon>
        <taxon>Dreissena</taxon>
    </lineage>
</organism>
<dbReference type="SUPFAM" id="SSF49899">
    <property type="entry name" value="Concanavalin A-like lectins/glucanases"/>
    <property type="match status" value="1"/>
</dbReference>
<dbReference type="GO" id="GO:0016020">
    <property type="term" value="C:membrane"/>
    <property type="evidence" value="ECO:0007669"/>
    <property type="project" value="InterPro"/>
</dbReference>
<dbReference type="PANTHER" id="PTHR23282">
    <property type="entry name" value="APICAL ENDOSOMAL GLYCOPROTEIN PRECURSOR"/>
    <property type="match status" value="1"/>
</dbReference>
<evidence type="ECO:0000256" key="2">
    <source>
        <dbReference type="SAM" id="SignalP"/>
    </source>
</evidence>
<dbReference type="PANTHER" id="PTHR23282:SF101">
    <property type="entry name" value="MAM DOMAIN-CONTAINING PROTEIN"/>
    <property type="match status" value="1"/>
</dbReference>
<dbReference type="EMBL" id="JAIWYP010000001">
    <property type="protein sequence ID" value="KAH3881719.1"/>
    <property type="molecule type" value="Genomic_DNA"/>
</dbReference>
<dbReference type="SUPFAM" id="SSF82895">
    <property type="entry name" value="TSP-1 type 1 repeat"/>
    <property type="match status" value="3"/>
</dbReference>
<feature type="chain" id="PRO_5039030670" description="MAM domain-containing protein" evidence="2">
    <location>
        <begin position="25"/>
        <end position="520"/>
    </location>
</feature>
<dbReference type="SMART" id="SM00137">
    <property type="entry name" value="MAM"/>
    <property type="match status" value="1"/>
</dbReference>
<dbReference type="PROSITE" id="PS50092">
    <property type="entry name" value="TSP1"/>
    <property type="match status" value="3"/>
</dbReference>
<dbReference type="Gene3D" id="2.60.120.200">
    <property type="match status" value="1"/>
</dbReference>
<evidence type="ECO:0000313" key="4">
    <source>
        <dbReference type="EMBL" id="KAH3881719.1"/>
    </source>
</evidence>
<reference evidence="4" key="1">
    <citation type="journal article" date="2019" name="bioRxiv">
        <title>The Genome of the Zebra Mussel, Dreissena polymorpha: A Resource for Invasive Species Research.</title>
        <authorList>
            <person name="McCartney M.A."/>
            <person name="Auch B."/>
            <person name="Kono T."/>
            <person name="Mallez S."/>
            <person name="Zhang Y."/>
            <person name="Obille A."/>
            <person name="Becker A."/>
            <person name="Abrahante J.E."/>
            <person name="Garbe J."/>
            <person name="Badalamenti J.P."/>
            <person name="Herman A."/>
            <person name="Mangelson H."/>
            <person name="Liachko I."/>
            <person name="Sullivan S."/>
            <person name="Sone E.D."/>
            <person name="Koren S."/>
            <person name="Silverstein K.A.T."/>
            <person name="Beckman K.B."/>
            <person name="Gohl D.M."/>
        </authorList>
    </citation>
    <scope>NUCLEOTIDE SEQUENCE</scope>
    <source>
        <strain evidence="4">Duluth1</strain>
        <tissue evidence="4">Whole animal</tissue>
    </source>
</reference>
<dbReference type="AlphaFoldDB" id="A0A9D4MTQ6"/>
<evidence type="ECO:0000259" key="3">
    <source>
        <dbReference type="PROSITE" id="PS50060"/>
    </source>
</evidence>
<reference evidence="4" key="2">
    <citation type="submission" date="2020-11" db="EMBL/GenBank/DDBJ databases">
        <authorList>
            <person name="McCartney M.A."/>
            <person name="Auch B."/>
            <person name="Kono T."/>
            <person name="Mallez S."/>
            <person name="Becker A."/>
            <person name="Gohl D.M."/>
            <person name="Silverstein K.A.T."/>
            <person name="Koren S."/>
            <person name="Bechman K.B."/>
            <person name="Herman A."/>
            <person name="Abrahante J.E."/>
            <person name="Garbe J."/>
        </authorList>
    </citation>
    <scope>NUCLEOTIDE SEQUENCE</scope>
    <source>
        <strain evidence="4">Duluth1</strain>
        <tissue evidence="4">Whole animal</tissue>
    </source>
</reference>
<dbReference type="Pfam" id="PF00090">
    <property type="entry name" value="TSP_1"/>
    <property type="match status" value="3"/>
</dbReference>
<dbReference type="InterPro" id="IPR000884">
    <property type="entry name" value="TSP1_rpt"/>
</dbReference>
<evidence type="ECO:0000313" key="5">
    <source>
        <dbReference type="Proteomes" id="UP000828390"/>
    </source>
</evidence>
<evidence type="ECO:0000256" key="1">
    <source>
        <dbReference type="ARBA" id="ARBA00023157"/>
    </source>
</evidence>
<feature type="signal peptide" evidence="2">
    <location>
        <begin position="1"/>
        <end position="24"/>
    </location>
</feature>
<feature type="domain" description="MAM" evidence="3">
    <location>
        <begin position="124"/>
        <end position="289"/>
    </location>
</feature>
<dbReference type="Gene3D" id="2.20.100.10">
    <property type="entry name" value="Thrombospondin type-1 (TSP1) repeat"/>
    <property type="match status" value="3"/>
</dbReference>
<proteinExistence type="predicted"/>
<accession>A0A9D4MTQ6</accession>
<comment type="caution">
    <text evidence="4">The sequence shown here is derived from an EMBL/GenBank/DDBJ whole genome shotgun (WGS) entry which is preliminary data.</text>
</comment>
<dbReference type="Proteomes" id="UP000828390">
    <property type="component" value="Unassembled WGS sequence"/>
</dbReference>
<keyword evidence="2" id="KW-0732">Signal</keyword>
<keyword evidence="1" id="KW-1015">Disulfide bond</keyword>
<protein>
    <recommendedName>
        <fullName evidence="3">MAM domain-containing protein</fullName>
    </recommendedName>
</protein>
<gene>
    <name evidence="4" type="ORF">DPMN_005646</name>
</gene>
<dbReference type="CDD" id="cd06263">
    <property type="entry name" value="MAM"/>
    <property type="match status" value="1"/>
</dbReference>
<dbReference type="InterPro" id="IPR051560">
    <property type="entry name" value="MAM_domain-containing"/>
</dbReference>
<dbReference type="PROSITE" id="PS50060">
    <property type="entry name" value="MAM_2"/>
    <property type="match status" value="1"/>
</dbReference>
<dbReference type="InterPro" id="IPR000998">
    <property type="entry name" value="MAM_dom"/>
</dbReference>
<dbReference type="InterPro" id="IPR036383">
    <property type="entry name" value="TSP1_rpt_sf"/>
</dbReference>
<keyword evidence="5" id="KW-1185">Reference proteome</keyword>